<sequence length="648" mass="72908">MTDFEIHSAPLTADGIRGVGTADPRVNDWPAVYVLHEGKSSPSKRAQQKVYVGETLSAQRRLQQHMANPAKASLTHTRVILHEKYNKSAALDLEAFLIRMFSGDGHTVENRNEGIVSGSYYAKGYYQRTFEEIFDRLHAEGLFVQTRLDIINKDLYKFSPFKVLSPEQDESVRQIAEAVLSSVTGSPDPDTSMVVSGGPGTGKTVLAIVLLKLLADLATSTPAEVDELVQEGRPFSDLFTAENRTRLAGLNICIVVPQQSLRESLKRVFKKTPGLRPDRVLDPFAVGKSETTYDLLIVDEAHRLNQRANQSSGGRNKDFADITTNLFGEDDLAKTQLDWVRKKSRHQVLIFDPEQTVRPADLPTEAVRSEMEKAESKGIHFPLTSQLRVNAGDEYVGFFGNVLRKAGSVPASPAPHIKSYDLRMFTDLSQMRNEILRRNEESGLSRLLAGYAWAWKSRKDPTAFDIEVDGLSLRWNSTDKDWVNSTNSLQEVGSIHTIQGYDLNYAGVIIGPDIRMDPSTCRVVFHRESYFDKKGMENNPKQNRTYTDADIREYVINIYNVLLTRGIKGTYLYVCDEPLREYLAENYFPEIMNGATVASFVGTTLRADSFHADPDPRIDYEGTDHRPVRDRIWREGKSLPDLPPRKSL</sequence>
<dbReference type="Pfam" id="PF09848">
    <property type="entry name" value="SLFN-g3_helicase"/>
    <property type="match status" value="1"/>
</dbReference>
<evidence type="ECO:0000259" key="1">
    <source>
        <dbReference type="PROSITE" id="PS50164"/>
    </source>
</evidence>
<proteinExistence type="predicted"/>
<dbReference type="PROSITE" id="PS50164">
    <property type="entry name" value="GIY_YIG"/>
    <property type="match status" value="1"/>
</dbReference>
<reference evidence="2 3" key="1">
    <citation type="submission" date="2016-10" db="EMBL/GenBank/DDBJ databases">
        <authorList>
            <person name="de Groot N.N."/>
        </authorList>
    </citation>
    <scope>NUCLEOTIDE SEQUENCE [LARGE SCALE GENOMIC DNA]</scope>
    <source>
        <strain evidence="2 3">CGMCC 1.7054</strain>
    </source>
</reference>
<name>A0A1I7MIX4_9MICC</name>
<dbReference type="SUPFAM" id="SSF52540">
    <property type="entry name" value="P-loop containing nucleoside triphosphate hydrolases"/>
    <property type="match status" value="1"/>
</dbReference>
<dbReference type="EMBL" id="FPCG01000003">
    <property type="protein sequence ID" value="SFV21885.1"/>
    <property type="molecule type" value="Genomic_DNA"/>
</dbReference>
<keyword evidence="3" id="KW-1185">Reference proteome</keyword>
<dbReference type="InterPro" id="IPR027417">
    <property type="entry name" value="P-loop_NTPase"/>
</dbReference>
<accession>A0A1I7MIX4</accession>
<evidence type="ECO:0000313" key="3">
    <source>
        <dbReference type="Proteomes" id="UP000198881"/>
    </source>
</evidence>
<evidence type="ECO:0000313" key="2">
    <source>
        <dbReference type="EMBL" id="SFV21885.1"/>
    </source>
</evidence>
<organism evidence="2 3">
    <name type="scientific">Micrococcus terreus</name>
    <dbReference type="NCBI Taxonomy" id="574650"/>
    <lineage>
        <taxon>Bacteria</taxon>
        <taxon>Bacillati</taxon>
        <taxon>Actinomycetota</taxon>
        <taxon>Actinomycetes</taxon>
        <taxon>Micrococcales</taxon>
        <taxon>Micrococcaceae</taxon>
        <taxon>Micrococcus</taxon>
    </lineage>
</organism>
<dbReference type="CDD" id="cd10439">
    <property type="entry name" value="GIY-YIG_COG3410"/>
    <property type="match status" value="1"/>
</dbReference>
<dbReference type="InterPro" id="IPR018647">
    <property type="entry name" value="SLFN_3-like_DNA/RNA_helicase"/>
</dbReference>
<gene>
    <name evidence="2" type="ORF">SAMN04487966_10393</name>
</gene>
<dbReference type="InterPro" id="IPR000305">
    <property type="entry name" value="GIY-YIG_endonuc"/>
</dbReference>
<dbReference type="AlphaFoldDB" id="A0A1I7MIX4"/>
<feature type="domain" description="GIY-YIG" evidence="1">
    <location>
        <begin position="28"/>
        <end position="108"/>
    </location>
</feature>
<dbReference type="STRING" id="574650.SAMN04487966_10393"/>
<dbReference type="Gene3D" id="3.40.50.300">
    <property type="entry name" value="P-loop containing nucleotide triphosphate hydrolases"/>
    <property type="match status" value="1"/>
</dbReference>
<dbReference type="Proteomes" id="UP000198881">
    <property type="component" value="Unassembled WGS sequence"/>
</dbReference>
<dbReference type="RefSeq" id="WP_177227838.1">
    <property type="nucleotide sequence ID" value="NZ_FPCG01000003.1"/>
</dbReference>
<protein>
    <recommendedName>
        <fullName evidence="1">GIY-YIG domain-containing protein</fullName>
    </recommendedName>
</protein>